<dbReference type="EMBL" id="UINC01000964">
    <property type="protein sequence ID" value="SUZ65636.1"/>
    <property type="molecule type" value="Genomic_DNA"/>
</dbReference>
<sequence>MKRLLTSLSALFICPVFAADIEQIAEVTHPQLDEMSGIVASTYKDIYWVHNDSGDSPRIFAIKVDGNVVLPSLVKVLFPDRSSDRWEGYSIDNAWHQDWEDIAIADGKLFIADVGNNNNARRDLGVYVVNEPNPNYIHKTRAAKFLPIRYPDQLQYPAKRWHFDCEAVFTFEGKLYFLTKHRQPGKPLAWEPGTKLYRLDTHHTGQDNVLTLVDRHSGITLATGADVSPDSDRLAVLTYARLWVFERPLNEDKWLRSNARVLDLDRNLVQQNEAVVWETNDSLLITNENRAIFRVSLDALTPHTTY</sequence>
<evidence type="ECO:0000313" key="1">
    <source>
        <dbReference type="EMBL" id="SUZ65636.1"/>
    </source>
</evidence>
<accession>A0A381PF51</accession>
<organism evidence="1">
    <name type="scientific">marine metagenome</name>
    <dbReference type="NCBI Taxonomy" id="408172"/>
    <lineage>
        <taxon>unclassified sequences</taxon>
        <taxon>metagenomes</taxon>
        <taxon>ecological metagenomes</taxon>
    </lineage>
</organism>
<dbReference type="AlphaFoldDB" id="A0A381PF51"/>
<reference evidence="1" key="1">
    <citation type="submission" date="2018-05" db="EMBL/GenBank/DDBJ databases">
        <authorList>
            <person name="Lanie J.A."/>
            <person name="Ng W.-L."/>
            <person name="Kazmierczak K.M."/>
            <person name="Andrzejewski T.M."/>
            <person name="Davidsen T.M."/>
            <person name="Wayne K.J."/>
            <person name="Tettelin H."/>
            <person name="Glass J.I."/>
            <person name="Rusch D."/>
            <person name="Podicherti R."/>
            <person name="Tsui H.-C.T."/>
            <person name="Winkler M.E."/>
        </authorList>
    </citation>
    <scope>NUCLEOTIDE SEQUENCE</scope>
</reference>
<evidence type="ECO:0008006" key="2">
    <source>
        <dbReference type="Google" id="ProtNLM"/>
    </source>
</evidence>
<gene>
    <name evidence="1" type="ORF">METZ01_LOCUS18490</name>
</gene>
<proteinExistence type="predicted"/>
<name>A0A381PF51_9ZZZZ</name>
<protein>
    <recommendedName>
        <fullName evidence="2">Phytase-like domain-containing protein</fullName>
    </recommendedName>
</protein>
<dbReference type="SUPFAM" id="SSF63825">
    <property type="entry name" value="YWTD domain"/>
    <property type="match status" value="1"/>
</dbReference>